<keyword evidence="3" id="KW-1185">Reference proteome</keyword>
<name>A0ABV0QKF9_9TELE</name>
<dbReference type="Pfam" id="PF14782">
    <property type="entry name" value="BBS2_GAE"/>
    <property type="match status" value="1"/>
</dbReference>
<proteinExistence type="predicted"/>
<dbReference type="EMBL" id="JAHRIN010016813">
    <property type="protein sequence ID" value="MEQ2196270.1"/>
    <property type="molecule type" value="Genomic_DNA"/>
</dbReference>
<organism evidence="2 3">
    <name type="scientific">Xenoophorus captivus</name>
    <dbReference type="NCBI Taxonomy" id="1517983"/>
    <lineage>
        <taxon>Eukaryota</taxon>
        <taxon>Metazoa</taxon>
        <taxon>Chordata</taxon>
        <taxon>Craniata</taxon>
        <taxon>Vertebrata</taxon>
        <taxon>Euteleostomi</taxon>
        <taxon>Actinopterygii</taxon>
        <taxon>Neopterygii</taxon>
        <taxon>Teleostei</taxon>
        <taxon>Neoteleostei</taxon>
        <taxon>Acanthomorphata</taxon>
        <taxon>Ovalentaria</taxon>
        <taxon>Atherinomorphae</taxon>
        <taxon>Cyprinodontiformes</taxon>
        <taxon>Goodeidae</taxon>
        <taxon>Xenoophorus</taxon>
    </lineage>
</organism>
<gene>
    <name evidence="2" type="ORF">XENOCAPTIV_026832</name>
</gene>
<dbReference type="InterPro" id="IPR029333">
    <property type="entry name" value="BBS2_GAE_dom"/>
</dbReference>
<reference evidence="2 3" key="1">
    <citation type="submission" date="2021-06" db="EMBL/GenBank/DDBJ databases">
        <authorList>
            <person name="Palmer J.M."/>
        </authorList>
    </citation>
    <scope>NUCLEOTIDE SEQUENCE [LARGE SCALE GENOMIC DNA]</scope>
    <source>
        <strain evidence="2 3">XC_2019</strain>
        <tissue evidence="2">Muscle</tissue>
    </source>
</reference>
<dbReference type="InterPro" id="IPR016616">
    <property type="entry name" value="Bardet-Biedl_syndrome_2_prot"/>
</dbReference>
<evidence type="ECO:0000313" key="2">
    <source>
        <dbReference type="EMBL" id="MEQ2196270.1"/>
    </source>
</evidence>
<dbReference type="PANTHER" id="PTHR32465:SF0">
    <property type="entry name" value="BARDET-BIEDL SYNDROME 2 PROTEIN"/>
    <property type="match status" value="1"/>
</dbReference>
<dbReference type="Proteomes" id="UP001434883">
    <property type="component" value="Unassembled WGS sequence"/>
</dbReference>
<accession>A0ABV0QKF9</accession>
<evidence type="ECO:0000259" key="1">
    <source>
        <dbReference type="Pfam" id="PF14782"/>
    </source>
</evidence>
<protein>
    <recommendedName>
        <fullName evidence="1">BBS2 GAE domain-containing protein</fullName>
    </recommendedName>
</protein>
<comment type="caution">
    <text evidence="2">The sequence shown here is derived from an EMBL/GenBank/DDBJ whole genome shotgun (WGS) entry which is preliminary data.</text>
</comment>
<evidence type="ECO:0000313" key="3">
    <source>
        <dbReference type="Proteomes" id="UP001434883"/>
    </source>
</evidence>
<feature type="domain" description="BBS2 GAE" evidence="1">
    <location>
        <begin position="6"/>
        <end position="66"/>
    </location>
</feature>
<dbReference type="PANTHER" id="PTHR32465">
    <property type="entry name" value="BARDET-BIEDL SYNDROME 2 PROTEIN"/>
    <property type="match status" value="1"/>
</dbReference>
<sequence length="121" mass="13661">MSDVFSPETIIRAVLIFAEGTFEGESHVVHPSVQNLSGCVQVPIVPPKDIPVDLHIKAFVGGRTRTTMKKRYRELYDLNRDLINEYKIRSNNHNALLACLKFVNQAIQRAGRLRGTSLLNM</sequence>